<dbReference type="Pfam" id="PF00020">
    <property type="entry name" value="TNFR_c6"/>
    <property type="match status" value="2"/>
</dbReference>
<protein>
    <recommendedName>
        <fullName evidence="10">TNFR-Cys domain-containing protein</fullName>
    </recommendedName>
</protein>
<dbReference type="Gene3D" id="2.10.50.10">
    <property type="entry name" value="Tumor Necrosis Factor Receptor, subunit A, domain 2"/>
    <property type="match status" value="2"/>
</dbReference>
<dbReference type="InterPro" id="IPR052459">
    <property type="entry name" value="TNFRSF_decoy_receptor"/>
</dbReference>
<feature type="repeat" description="TNFR-Cys" evidence="8">
    <location>
        <begin position="59"/>
        <end position="96"/>
    </location>
</feature>
<dbReference type="InterPro" id="IPR001368">
    <property type="entry name" value="TNFR/NGFR_Cys_rich_reg"/>
</dbReference>
<keyword evidence="12" id="KW-1185">Reference proteome</keyword>
<feature type="signal peptide" evidence="9">
    <location>
        <begin position="1"/>
        <end position="21"/>
    </location>
</feature>
<keyword evidence="2" id="KW-0964">Secreted</keyword>
<dbReference type="Proteomes" id="UP001221898">
    <property type="component" value="Unassembled WGS sequence"/>
</dbReference>
<dbReference type="GO" id="GO:0005576">
    <property type="term" value="C:extracellular region"/>
    <property type="evidence" value="ECO:0007669"/>
    <property type="project" value="UniProtKB-SubCell"/>
</dbReference>
<keyword evidence="5" id="KW-0677">Repeat</keyword>
<evidence type="ECO:0000256" key="8">
    <source>
        <dbReference type="PROSITE-ProRule" id="PRU00206"/>
    </source>
</evidence>
<keyword evidence="4 9" id="KW-0732">Signal</keyword>
<evidence type="ECO:0000313" key="12">
    <source>
        <dbReference type="Proteomes" id="UP001221898"/>
    </source>
</evidence>
<evidence type="ECO:0000256" key="9">
    <source>
        <dbReference type="SAM" id="SignalP"/>
    </source>
</evidence>
<comment type="subcellular location">
    <subcellularLocation>
        <location evidence="1">Secreted</location>
    </subcellularLocation>
</comment>
<dbReference type="SUPFAM" id="SSF57586">
    <property type="entry name" value="TNF receptor-like"/>
    <property type="match status" value="1"/>
</dbReference>
<organism evidence="11 12">
    <name type="scientific">Aldrovandia affinis</name>
    <dbReference type="NCBI Taxonomy" id="143900"/>
    <lineage>
        <taxon>Eukaryota</taxon>
        <taxon>Metazoa</taxon>
        <taxon>Chordata</taxon>
        <taxon>Craniata</taxon>
        <taxon>Vertebrata</taxon>
        <taxon>Euteleostomi</taxon>
        <taxon>Actinopterygii</taxon>
        <taxon>Neopterygii</taxon>
        <taxon>Teleostei</taxon>
        <taxon>Notacanthiformes</taxon>
        <taxon>Halosauridae</taxon>
        <taxon>Aldrovandia</taxon>
    </lineage>
</organism>
<gene>
    <name evidence="11" type="ORF">AAFF_G00385030</name>
</gene>
<feature type="disulfide bond" evidence="8">
    <location>
        <begin position="60"/>
        <end position="75"/>
    </location>
</feature>
<reference evidence="11" key="1">
    <citation type="journal article" date="2023" name="Science">
        <title>Genome structures resolve the early diversification of teleost fishes.</title>
        <authorList>
            <person name="Parey E."/>
            <person name="Louis A."/>
            <person name="Montfort J."/>
            <person name="Bouchez O."/>
            <person name="Roques C."/>
            <person name="Iampietro C."/>
            <person name="Lluch J."/>
            <person name="Castinel A."/>
            <person name="Donnadieu C."/>
            <person name="Desvignes T."/>
            <person name="Floi Bucao C."/>
            <person name="Jouanno E."/>
            <person name="Wen M."/>
            <person name="Mejri S."/>
            <person name="Dirks R."/>
            <person name="Jansen H."/>
            <person name="Henkel C."/>
            <person name="Chen W.J."/>
            <person name="Zahm M."/>
            <person name="Cabau C."/>
            <person name="Klopp C."/>
            <person name="Thompson A.W."/>
            <person name="Robinson-Rechavi M."/>
            <person name="Braasch I."/>
            <person name="Lecointre G."/>
            <person name="Bobe J."/>
            <person name="Postlethwait J.H."/>
            <person name="Berthelot C."/>
            <person name="Roest Crollius H."/>
            <person name="Guiguen Y."/>
        </authorList>
    </citation>
    <scope>NUCLEOTIDE SEQUENCE</scope>
    <source>
        <strain evidence="11">NC1722</strain>
    </source>
</reference>
<evidence type="ECO:0000259" key="10">
    <source>
        <dbReference type="PROSITE" id="PS50050"/>
    </source>
</evidence>
<evidence type="ECO:0000256" key="4">
    <source>
        <dbReference type="ARBA" id="ARBA00022729"/>
    </source>
</evidence>
<evidence type="ECO:0000256" key="7">
    <source>
        <dbReference type="ARBA" id="ARBA00023180"/>
    </source>
</evidence>
<accession>A0AAD7SFB1</accession>
<dbReference type="AlphaFoldDB" id="A0AAD7SFB1"/>
<proteinExistence type="predicted"/>
<name>A0AAD7SFB1_9TELE</name>
<evidence type="ECO:0000313" key="11">
    <source>
        <dbReference type="EMBL" id="KAJ8401272.1"/>
    </source>
</evidence>
<keyword evidence="7" id="KW-0325">Glycoprotein</keyword>
<evidence type="ECO:0000256" key="5">
    <source>
        <dbReference type="ARBA" id="ARBA00022737"/>
    </source>
</evidence>
<dbReference type="SMART" id="SM00208">
    <property type="entry name" value="TNFR"/>
    <property type="match status" value="3"/>
</dbReference>
<dbReference type="GO" id="GO:0006915">
    <property type="term" value="P:apoptotic process"/>
    <property type="evidence" value="ECO:0007669"/>
    <property type="project" value="UniProtKB-KW"/>
</dbReference>
<sequence length="288" mass="31658">MRSLAPILSCLMLVWVPCLMAGSQNQNKYLHENLWCDLCPPGQFVEKDCTPEKKTACQPCPPDTYSELLDSRTSCKKCTTCQKVLSKCTPSRDTNCSCNDGFLCTSTKCNECQEKEECGRGHELSKIGEFQYSFQCVPCQDNMYSDTEGGTCKPFTRCAELGMETLSPGNKTHNSRCSVGLPSVNVCPSITMDLPDKTPSFQLSKEEKGDGPVQEKHAKSSLTSLTEDIVGTLMTGGIVTRDCVGFGVPLLSLGRLLCTEACLLKQPPGFSFRGYDAHRMCHRQLGLQ</sequence>
<evidence type="ECO:0000256" key="2">
    <source>
        <dbReference type="ARBA" id="ARBA00022525"/>
    </source>
</evidence>
<dbReference type="PANTHER" id="PTHR23097:SF90">
    <property type="entry name" value="TUMOR NECROSIS FACTOR RECEPTOR SUPERFAMILY MEMBER 11B"/>
    <property type="match status" value="1"/>
</dbReference>
<evidence type="ECO:0000256" key="1">
    <source>
        <dbReference type="ARBA" id="ARBA00004613"/>
    </source>
</evidence>
<dbReference type="PANTHER" id="PTHR23097">
    <property type="entry name" value="TUMOR NECROSIS FACTOR RECEPTOR SUPERFAMILY MEMBER"/>
    <property type="match status" value="1"/>
</dbReference>
<dbReference type="EMBL" id="JAINUG010000071">
    <property type="protein sequence ID" value="KAJ8401272.1"/>
    <property type="molecule type" value="Genomic_DNA"/>
</dbReference>
<comment type="caution">
    <text evidence="8">Lacks conserved residue(s) required for the propagation of feature annotation.</text>
</comment>
<keyword evidence="3" id="KW-0053">Apoptosis</keyword>
<comment type="caution">
    <text evidence="11">The sequence shown here is derived from an EMBL/GenBank/DDBJ whole genome shotgun (WGS) entry which is preliminary data.</text>
</comment>
<evidence type="ECO:0000256" key="6">
    <source>
        <dbReference type="ARBA" id="ARBA00023157"/>
    </source>
</evidence>
<feature type="chain" id="PRO_5042294993" description="TNFR-Cys domain-containing protein" evidence="9">
    <location>
        <begin position="22"/>
        <end position="288"/>
    </location>
</feature>
<feature type="domain" description="TNFR-Cys" evidence="10">
    <location>
        <begin position="59"/>
        <end position="96"/>
    </location>
</feature>
<evidence type="ECO:0000256" key="3">
    <source>
        <dbReference type="ARBA" id="ARBA00022703"/>
    </source>
</evidence>
<keyword evidence="6 8" id="KW-1015">Disulfide bond</keyword>
<dbReference type="PROSITE" id="PS50050">
    <property type="entry name" value="TNFR_NGFR_2"/>
    <property type="match status" value="1"/>
</dbReference>